<evidence type="ECO:0000313" key="1">
    <source>
        <dbReference type="EMBL" id="GAA3386907.1"/>
    </source>
</evidence>
<dbReference type="RefSeq" id="WP_345728431.1">
    <property type="nucleotide sequence ID" value="NZ_BAAAYN010000017.1"/>
</dbReference>
<reference evidence="2" key="1">
    <citation type="journal article" date="2019" name="Int. J. Syst. Evol. Microbiol.">
        <title>The Global Catalogue of Microorganisms (GCM) 10K type strain sequencing project: providing services to taxonomists for standard genome sequencing and annotation.</title>
        <authorList>
            <consortium name="The Broad Institute Genomics Platform"/>
            <consortium name="The Broad Institute Genome Sequencing Center for Infectious Disease"/>
            <person name="Wu L."/>
            <person name="Ma J."/>
        </authorList>
    </citation>
    <scope>NUCLEOTIDE SEQUENCE [LARGE SCALE GENOMIC DNA]</scope>
    <source>
        <strain evidence="2">JCM 9458</strain>
    </source>
</reference>
<dbReference type="EMBL" id="BAAAYN010000017">
    <property type="protein sequence ID" value="GAA3386907.1"/>
    <property type="molecule type" value="Genomic_DNA"/>
</dbReference>
<accession>A0ABP6SW60</accession>
<evidence type="ECO:0000313" key="2">
    <source>
        <dbReference type="Proteomes" id="UP001501676"/>
    </source>
</evidence>
<protein>
    <submittedName>
        <fullName evidence="1">Uncharacterized protein</fullName>
    </submittedName>
</protein>
<sequence>MRAGYVARWRGQEYEAFPAPTTEELWIRLYTDRPEPGFDRVGEGRYRRIVLAADLEQLGYDRPVATWRDQPFLLRSREGGWAHLEYTGGNAAVAARLGCTRVERGVYEIRVRSDELTGVRMETVLIR</sequence>
<dbReference type="Proteomes" id="UP001501676">
    <property type="component" value="Unassembled WGS sequence"/>
</dbReference>
<name>A0ABP6SW60_9ACTN</name>
<organism evidence="1 2">
    <name type="scientific">Cryptosporangium minutisporangium</name>
    <dbReference type="NCBI Taxonomy" id="113569"/>
    <lineage>
        <taxon>Bacteria</taxon>
        <taxon>Bacillati</taxon>
        <taxon>Actinomycetota</taxon>
        <taxon>Actinomycetes</taxon>
        <taxon>Cryptosporangiales</taxon>
        <taxon>Cryptosporangiaceae</taxon>
        <taxon>Cryptosporangium</taxon>
    </lineage>
</organism>
<keyword evidence="2" id="KW-1185">Reference proteome</keyword>
<proteinExistence type="predicted"/>
<comment type="caution">
    <text evidence="1">The sequence shown here is derived from an EMBL/GenBank/DDBJ whole genome shotgun (WGS) entry which is preliminary data.</text>
</comment>
<gene>
    <name evidence="1" type="ORF">GCM10020369_27370</name>
</gene>